<dbReference type="InterPro" id="IPR037444">
    <property type="entry name" value="GK5"/>
</dbReference>
<evidence type="ECO:0000256" key="4">
    <source>
        <dbReference type="ARBA" id="ARBA00012099"/>
    </source>
</evidence>
<reference evidence="17" key="1">
    <citation type="submission" date="2021-12" db="EMBL/GenBank/DDBJ databases">
        <authorList>
            <person name="King R."/>
        </authorList>
    </citation>
    <scope>NUCLEOTIDE SEQUENCE</scope>
</reference>
<keyword evidence="7" id="KW-0547">Nucleotide-binding</keyword>
<dbReference type="InterPro" id="IPR018484">
    <property type="entry name" value="FGGY_N"/>
</dbReference>
<dbReference type="PANTHER" id="PTHR10196:SF68">
    <property type="entry name" value="GLYCEROL KINASE 5-RELATED"/>
    <property type="match status" value="1"/>
</dbReference>
<dbReference type="GO" id="GO:0046167">
    <property type="term" value="P:glycerol-3-phosphate biosynthetic process"/>
    <property type="evidence" value="ECO:0007669"/>
    <property type="project" value="TreeGrafter"/>
</dbReference>
<dbReference type="AlphaFoldDB" id="A0A9N9RGF4"/>
<protein>
    <recommendedName>
        <fullName evidence="12">Glycerol kinase 5</fullName>
        <ecNumber evidence="4">2.7.1.30</ecNumber>
    </recommendedName>
    <alternativeName>
        <fullName evidence="10">ATP:glycerol 3-phosphotransferase 5</fullName>
    </alternativeName>
</protein>
<dbReference type="PROSITE" id="PS00445">
    <property type="entry name" value="FGGY_KINASES_2"/>
    <property type="match status" value="1"/>
</dbReference>
<evidence type="ECO:0000256" key="12">
    <source>
        <dbReference type="ARBA" id="ARBA00047192"/>
    </source>
</evidence>
<comment type="function">
    <text evidence="11">Skin-specific kinase that plays a key role in glycerol metabolism, catalyzing its phosphorylation to produce sn-glycerol 3-phosphate. Involved in skin-specific regulation of sterol regulatory element-binding protein (SREBP) processing and lipid biosynthesis.</text>
</comment>
<feature type="region of interest" description="Disordered" evidence="14">
    <location>
        <begin position="557"/>
        <end position="584"/>
    </location>
</feature>
<evidence type="ECO:0000256" key="9">
    <source>
        <dbReference type="ARBA" id="ARBA00022840"/>
    </source>
</evidence>
<evidence type="ECO:0000256" key="2">
    <source>
        <dbReference type="ARBA" id="ARBA00005190"/>
    </source>
</evidence>
<evidence type="ECO:0000256" key="13">
    <source>
        <dbReference type="RuleBase" id="RU003733"/>
    </source>
</evidence>
<dbReference type="Pfam" id="PF02782">
    <property type="entry name" value="FGGY_C"/>
    <property type="match status" value="1"/>
</dbReference>
<evidence type="ECO:0000256" key="14">
    <source>
        <dbReference type="SAM" id="MobiDB-lite"/>
    </source>
</evidence>
<dbReference type="Gene3D" id="3.30.420.40">
    <property type="match status" value="2"/>
</dbReference>
<dbReference type="InterPro" id="IPR043129">
    <property type="entry name" value="ATPase_NBD"/>
</dbReference>
<dbReference type="EC" id="2.7.1.30" evidence="4"/>
<dbReference type="CDD" id="cd07793">
    <property type="entry name" value="ASKHA_NBD_FGGY_GK5-like"/>
    <property type="match status" value="1"/>
</dbReference>
<evidence type="ECO:0000256" key="6">
    <source>
        <dbReference type="ARBA" id="ARBA00022679"/>
    </source>
</evidence>
<evidence type="ECO:0000256" key="11">
    <source>
        <dbReference type="ARBA" id="ARBA00045165"/>
    </source>
</evidence>
<dbReference type="GO" id="GO:0005739">
    <property type="term" value="C:mitochondrion"/>
    <property type="evidence" value="ECO:0007669"/>
    <property type="project" value="TreeGrafter"/>
</dbReference>
<feature type="domain" description="Carbohydrate kinase FGGY N-terminal" evidence="15">
    <location>
        <begin position="5"/>
        <end position="118"/>
    </location>
</feature>
<proteinExistence type="inferred from homology"/>
<dbReference type="PANTHER" id="PTHR10196">
    <property type="entry name" value="SUGAR KINASE"/>
    <property type="match status" value="1"/>
</dbReference>
<feature type="compositionally biased region" description="Basic residues" evidence="14">
    <location>
        <begin position="575"/>
        <end position="584"/>
    </location>
</feature>
<dbReference type="SUPFAM" id="SSF53067">
    <property type="entry name" value="Actin-like ATPase domain"/>
    <property type="match status" value="2"/>
</dbReference>
<evidence type="ECO:0000313" key="18">
    <source>
        <dbReference type="Proteomes" id="UP001153714"/>
    </source>
</evidence>
<keyword evidence="9" id="KW-0067">ATP-binding</keyword>
<dbReference type="InterPro" id="IPR000577">
    <property type="entry name" value="Carb_kinase_FGGY"/>
</dbReference>
<dbReference type="EMBL" id="OU893339">
    <property type="protein sequence ID" value="CAG9795828.1"/>
    <property type="molecule type" value="Genomic_DNA"/>
</dbReference>
<dbReference type="GO" id="GO:0006071">
    <property type="term" value="P:glycerol metabolic process"/>
    <property type="evidence" value="ECO:0007669"/>
    <property type="project" value="TreeGrafter"/>
</dbReference>
<evidence type="ECO:0000256" key="1">
    <source>
        <dbReference type="ARBA" id="ARBA00004496"/>
    </source>
</evidence>
<evidence type="ECO:0000256" key="5">
    <source>
        <dbReference type="ARBA" id="ARBA00022490"/>
    </source>
</evidence>
<reference evidence="17" key="2">
    <citation type="submission" date="2022-10" db="EMBL/GenBank/DDBJ databases">
        <authorList>
            <consortium name="ENA_rothamsted_submissions"/>
            <consortium name="culmorum"/>
            <person name="King R."/>
        </authorList>
    </citation>
    <scope>NUCLEOTIDE SEQUENCE</scope>
</reference>
<evidence type="ECO:0000256" key="7">
    <source>
        <dbReference type="ARBA" id="ARBA00022741"/>
    </source>
</evidence>
<dbReference type="FunFam" id="3.30.420.40:FF:000104">
    <property type="entry name" value="putative glycerol kinase 5"/>
    <property type="match status" value="1"/>
</dbReference>
<organism evidence="17 18">
    <name type="scientific">Diatraea saccharalis</name>
    <name type="common">sugarcane borer</name>
    <dbReference type="NCBI Taxonomy" id="40085"/>
    <lineage>
        <taxon>Eukaryota</taxon>
        <taxon>Metazoa</taxon>
        <taxon>Ecdysozoa</taxon>
        <taxon>Arthropoda</taxon>
        <taxon>Hexapoda</taxon>
        <taxon>Insecta</taxon>
        <taxon>Pterygota</taxon>
        <taxon>Neoptera</taxon>
        <taxon>Endopterygota</taxon>
        <taxon>Lepidoptera</taxon>
        <taxon>Glossata</taxon>
        <taxon>Ditrysia</taxon>
        <taxon>Pyraloidea</taxon>
        <taxon>Crambidae</taxon>
        <taxon>Crambinae</taxon>
        <taxon>Diatraea</taxon>
    </lineage>
</organism>
<comment type="similarity">
    <text evidence="3 13">Belongs to the FGGY kinase family.</text>
</comment>
<evidence type="ECO:0000256" key="10">
    <source>
        <dbReference type="ARBA" id="ARBA00033026"/>
    </source>
</evidence>
<dbReference type="GO" id="GO:0006641">
    <property type="term" value="P:triglyceride metabolic process"/>
    <property type="evidence" value="ECO:0007669"/>
    <property type="project" value="TreeGrafter"/>
</dbReference>
<keyword evidence="18" id="KW-1185">Reference proteome</keyword>
<name>A0A9N9RGF4_9NEOP</name>
<dbReference type="Proteomes" id="UP001153714">
    <property type="component" value="Chromosome 8"/>
</dbReference>
<accession>A0A9N9RGF4</accession>
<keyword evidence="6 13" id="KW-0808">Transferase</keyword>
<keyword evidence="5" id="KW-0963">Cytoplasm</keyword>
<dbReference type="OrthoDB" id="6278781at2759"/>
<sequence>MEEKYILTLDIGTTTIRSFIYNSRAESVGKAVDQVVLHYPQAGFVEIDPDELWHTIINVVKKSLQDASLSAGQMSAMGISTQRSTFITWSRKSGKPFHRFITWKDMRADKLVKQWNDSYTWKASIEEFVLGNLLHNIVVSCISPLGHTKGFRQESLIKAGAFALYLISRSKRFRAGSALKFMNTQTTLRLQWAVLNIATLKTAIEEDDAMFGTLDCWLLYKLTGNKLHATDVSSASATGFYDPFTMQWAGWAMNLFHIPVNALPTVVDTAGEHFTSTDPSIWGHAIPIRSSMADQTASMWGSCCFDVGDVKLTMGTGTFFDINTGGTPHASVSGLYPVVGWRIGKELVYSAEGANNDTASIIKWAQNLGLFDNPEDTAELATSVPDTDGVYFIPAFSGLGPPYNDGSAAAGFVGMKPSTTRAHLVRAVLESLAFRTAQLYACVRAETNFEFNSIRLDGGVSNNDFIAQLVADLTDLRVERPMNVEMSSLGCAHIVGMQLGIWKSKDELRALRKVGCVFKPRSNMRKYLSASIQRWEDAAKRMCGWYSDHKSSNSLATVSDSSSNSVTPQNSFKVTPRKNGRCSK</sequence>
<evidence type="ECO:0000259" key="15">
    <source>
        <dbReference type="Pfam" id="PF00370"/>
    </source>
</evidence>
<evidence type="ECO:0000313" key="17">
    <source>
        <dbReference type="EMBL" id="CAG9795828.1"/>
    </source>
</evidence>
<dbReference type="InterPro" id="IPR018483">
    <property type="entry name" value="Carb_kinase_FGGY_CS"/>
</dbReference>
<dbReference type="Pfam" id="PF00370">
    <property type="entry name" value="FGGY_N"/>
    <property type="match status" value="2"/>
</dbReference>
<feature type="compositionally biased region" description="Polar residues" evidence="14">
    <location>
        <begin position="557"/>
        <end position="573"/>
    </location>
</feature>
<evidence type="ECO:0000256" key="3">
    <source>
        <dbReference type="ARBA" id="ARBA00009156"/>
    </source>
</evidence>
<dbReference type="GO" id="GO:0004370">
    <property type="term" value="F:glycerol kinase activity"/>
    <property type="evidence" value="ECO:0007669"/>
    <property type="project" value="UniProtKB-EC"/>
</dbReference>
<comment type="subcellular location">
    <subcellularLocation>
        <location evidence="1">Cytoplasm</location>
    </subcellularLocation>
</comment>
<evidence type="ECO:0000259" key="16">
    <source>
        <dbReference type="Pfam" id="PF02782"/>
    </source>
</evidence>
<dbReference type="InterPro" id="IPR018485">
    <property type="entry name" value="FGGY_C"/>
</dbReference>
<feature type="domain" description="Carbohydrate kinase FGGY C-terminal" evidence="16">
    <location>
        <begin position="311"/>
        <end position="495"/>
    </location>
</feature>
<keyword evidence="8 13" id="KW-0418">Kinase</keyword>
<dbReference type="PIRSF" id="PIRSF000538">
    <property type="entry name" value="GlpK"/>
    <property type="match status" value="1"/>
</dbReference>
<evidence type="ECO:0000256" key="8">
    <source>
        <dbReference type="ARBA" id="ARBA00022777"/>
    </source>
</evidence>
<dbReference type="GO" id="GO:0005524">
    <property type="term" value="F:ATP binding"/>
    <property type="evidence" value="ECO:0007669"/>
    <property type="project" value="UniProtKB-KW"/>
</dbReference>
<feature type="domain" description="Carbohydrate kinase FGGY N-terminal" evidence="15">
    <location>
        <begin position="171"/>
        <end position="300"/>
    </location>
</feature>
<gene>
    <name evidence="17" type="ORF">DIATSA_LOCUS13067</name>
</gene>
<comment type="pathway">
    <text evidence="2">Polyol metabolism; glycerol degradation via glycerol kinase pathway; sn-glycerol 3-phosphate from glycerol: step 1/1.</text>
</comment>